<evidence type="ECO:0000256" key="3">
    <source>
        <dbReference type="ARBA" id="ARBA00022630"/>
    </source>
</evidence>
<comment type="cofactor">
    <cofactor evidence="6">
        <name>FMN</name>
        <dbReference type="ChEBI" id="CHEBI:58210"/>
    </cofactor>
</comment>
<keyword evidence="3 6" id="KW-0285">Flavoprotein</keyword>
<keyword evidence="6" id="KW-1133">Transmembrane helix</keyword>
<keyword evidence="4 6" id="KW-0288">FMN</keyword>
<evidence type="ECO:0000256" key="4">
    <source>
        <dbReference type="ARBA" id="ARBA00022643"/>
    </source>
</evidence>
<comment type="subcellular location">
    <subcellularLocation>
        <location evidence="6">Cell membrane</location>
        <topology evidence="6">Single-pass membrane protein</topology>
    </subcellularLocation>
</comment>
<evidence type="ECO:0000256" key="5">
    <source>
        <dbReference type="ARBA" id="ARBA00022982"/>
    </source>
</evidence>
<dbReference type="EC" id="7.-.-.-" evidence="6"/>
<dbReference type="PANTHER" id="PTHR36118">
    <property type="entry name" value="ION-TRANSLOCATING OXIDOREDUCTASE COMPLEX SUBUNIT G"/>
    <property type="match status" value="1"/>
</dbReference>
<evidence type="ECO:0000313" key="8">
    <source>
        <dbReference type="EMBL" id="RAQ30339.1"/>
    </source>
</evidence>
<evidence type="ECO:0000259" key="7">
    <source>
        <dbReference type="SMART" id="SM00900"/>
    </source>
</evidence>
<dbReference type="GO" id="GO:0022900">
    <property type="term" value="P:electron transport chain"/>
    <property type="evidence" value="ECO:0007669"/>
    <property type="project" value="UniProtKB-UniRule"/>
</dbReference>
<organism evidence="8 9">
    <name type="scientific">Hydrogeniiclostridium mannosilyticum</name>
    <dbReference type="NCBI Taxonomy" id="2764322"/>
    <lineage>
        <taxon>Bacteria</taxon>
        <taxon>Bacillati</taxon>
        <taxon>Bacillota</taxon>
        <taxon>Clostridia</taxon>
        <taxon>Eubacteriales</taxon>
        <taxon>Acutalibacteraceae</taxon>
        <taxon>Hydrogeniiclostridium</taxon>
    </lineage>
</organism>
<name>A0A328UG57_9FIRM</name>
<dbReference type="GO" id="GO:0009055">
    <property type="term" value="F:electron transfer activity"/>
    <property type="evidence" value="ECO:0007669"/>
    <property type="project" value="InterPro"/>
</dbReference>
<dbReference type="Pfam" id="PF04205">
    <property type="entry name" value="FMN_bind"/>
    <property type="match status" value="1"/>
</dbReference>
<comment type="subunit">
    <text evidence="6">The complex is composed of six subunits: RnfA, RnfB, RnfC, RnfD, RnfE and RnfG.</text>
</comment>
<dbReference type="GO" id="GO:0010181">
    <property type="term" value="F:FMN binding"/>
    <property type="evidence" value="ECO:0007669"/>
    <property type="project" value="InterPro"/>
</dbReference>
<keyword evidence="6" id="KW-0472">Membrane</keyword>
<dbReference type="GO" id="GO:0005886">
    <property type="term" value="C:plasma membrane"/>
    <property type="evidence" value="ECO:0007669"/>
    <property type="project" value="UniProtKB-SubCell"/>
</dbReference>
<feature type="modified residue" description="FMN phosphoryl threonine" evidence="6">
    <location>
        <position position="160"/>
    </location>
</feature>
<evidence type="ECO:0000256" key="6">
    <source>
        <dbReference type="HAMAP-Rule" id="MF_00479"/>
    </source>
</evidence>
<dbReference type="InterPro" id="IPR007329">
    <property type="entry name" value="FMN-bd"/>
</dbReference>
<keyword evidence="6" id="KW-1003">Cell membrane</keyword>
<accession>A0A328UG57</accession>
<dbReference type="SMART" id="SM00900">
    <property type="entry name" value="FMN_bind"/>
    <property type="match status" value="1"/>
</dbReference>
<sequence length="184" mass="19360">MKVKITAKEVLKPALSLFVFCLVMTLLLAGTNLLTKDMIKEQELKTEETARKVVFASADSFEAKDGYFLALKDGETIGYIFTTEADSYGGALKVMTGISEAGKVTGVSILSIDDTPGLGMNAKNESFRGQYLQDVPAAGFEVVTDGGAGEGEINALTGATITSKAVTTAVNEAVSQFNNLKAGD</sequence>
<dbReference type="EMBL" id="QLYR01000001">
    <property type="protein sequence ID" value="RAQ30339.1"/>
    <property type="molecule type" value="Genomic_DNA"/>
</dbReference>
<comment type="similarity">
    <text evidence="6">Belongs to the RnfG family.</text>
</comment>
<dbReference type="Gene3D" id="3.90.1010.20">
    <property type="match status" value="1"/>
</dbReference>
<dbReference type="Proteomes" id="UP000249377">
    <property type="component" value="Unassembled WGS sequence"/>
</dbReference>
<gene>
    <name evidence="6" type="primary">rnfG</name>
    <name evidence="8" type="ORF">DPQ25_02205</name>
</gene>
<evidence type="ECO:0000256" key="2">
    <source>
        <dbReference type="ARBA" id="ARBA00022553"/>
    </source>
</evidence>
<comment type="caution">
    <text evidence="8">The sequence shown here is derived from an EMBL/GenBank/DDBJ whole genome shotgun (WGS) entry which is preliminary data.</text>
</comment>
<proteinExistence type="inferred from homology"/>
<keyword evidence="5 6" id="KW-0249">Electron transport</keyword>
<keyword evidence="1 6" id="KW-0813">Transport</keyword>
<evidence type="ECO:0000256" key="1">
    <source>
        <dbReference type="ARBA" id="ARBA00022448"/>
    </source>
</evidence>
<dbReference type="PIRSF" id="PIRSF006091">
    <property type="entry name" value="E_trnsport_RnfG"/>
    <property type="match status" value="1"/>
</dbReference>
<comment type="function">
    <text evidence="6">Part of a membrane-bound complex that couples electron transfer with translocation of ions across the membrane.</text>
</comment>
<dbReference type="HAMAP" id="MF_00479">
    <property type="entry name" value="RsxG_RnfG"/>
    <property type="match status" value="1"/>
</dbReference>
<protein>
    <recommendedName>
        <fullName evidence="6">Ion-translocating oxidoreductase complex subunit G</fullName>
        <ecNumber evidence="6">7.-.-.-</ecNumber>
    </recommendedName>
    <alternativeName>
        <fullName evidence="6">Rnf electron transport complex subunit G</fullName>
    </alternativeName>
</protein>
<keyword evidence="2 6" id="KW-0597">Phosphoprotein</keyword>
<dbReference type="AlphaFoldDB" id="A0A328UG57"/>
<keyword evidence="9" id="KW-1185">Reference proteome</keyword>
<evidence type="ECO:0000313" key="9">
    <source>
        <dbReference type="Proteomes" id="UP000249377"/>
    </source>
</evidence>
<keyword evidence="6" id="KW-0812">Transmembrane</keyword>
<dbReference type="InterPro" id="IPR010209">
    <property type="entry name" value="Ion_transpt_RnfG/RsxG"/>
</dbReference>
<dbReference type="PANTHER" id="PTHR36118:SF1">
    <property type="entry name" value="ION-TRANSLOCATING OXIDOREDUCTASE COMPLEX SUBUNIT G"/>
    <property type="match status" value="1"/>
</dbReference>
<reference evidence="8 9" key="1">
    <citation type="submission" date="2018-06" db="EMBL/GenBank/DDBJ databases">
        <title>Noncontiguous genome sequence of Ruminococcaceae bacterium ASD2818.</title>
        <authorList>
            <person name="Chaplin A.V."/>
            <person name="Sokolova S.R."/>
            <person name="Kochetkova T.O."/>
            <person name="Goltsov A.Y."/>
            <person name="Trofimov D.Y."/>
            <person name="Efimov B.A."/>
        </authorList>
    </citation>
    <scope>NUCLEOTIDE SEQUENCE [LARGE SCALE GENOMIC DNA]</scope>
    <source>
        <strain evidence="8 9">ASD2818</strain>
    </source>
</reference>
<keyword evidence="6" id="KW-1278">Translocase</keyword>
<feature type="domain" description="FMN-binding" evidence="7">
    <location>
        <begin position="87"/>
        <end position="177"/>
    </location>
</feature>
<dbReference type="RefSeq" id="WP_112331536.1">
    <property type="nucleotide sequence ID" value="NZ_QLYR01000001.1"/>
</dbReference>